<dbReference type="InterPro" id="IPR000182">
    <property type="entry name" value="GNAT_dom"/>
</dbReference>
<protein>
    <submittedName>
        <fullName evidence="2">Putative acetyltransferase protein</fullName>
    </submittedName>
</protein>
<dbReference type="Pfam" id="PF00583">
    <property type="entry name" value="Acetyltransf_1"/>
    <property type="match status" value="1"/>
</dbReference>
<evidence type="ECO:0000313" key="2">
    <source>
        <dbReference type="EMBL" id="SPR96649.1"/>
    </source>
</evidence>
<gene>
    <name evidence="2" type="ORF">CBM2634_A160005</name>
</gene>
<feature type="domain" description="N-acetyltransferase" evidence="1">
    <location>
        <begin position="9"/>
        <end position="168"/>
    </location>
</feature>
<dbReference type="SUPFAM" id="SSF55729">
    <property type="entry name" value="Acyl-CoA N-acyltransferases (Nat)"/>
    <property type="match status" value="1"/>
</dbReference>
<dbReference type="RefSeq" id="WP_116382755.1">
    <property type="nucleotide sequence ID" value="NZ_LS483233.1"/>
</dbReference>
<organism evidence="2 3">
    <name type="scientific">Cupriavidus taiwanensis</name>
    <dbReference type="NCBI Taxonomy" id="164546"/>
    <lineage>
        <taxon>Bacteria</taxon>
        <taxon>Pseudomonadati</taxon>
        <taxon>Pseudomonadota</taxon>
        <taxon>Betaproteobacteria</taxon>
        <taxon>Burkholderiales</taxon>
        <taxon>Burkholderiaceae</taxon>
        <taxon>Cupriavidus</taxon>
    </lineage>
</organism>
<dbReference type="InterPro" id="IPR016181">
    <property type="entry name" value="Acyl_CoA_acyltransferase"/>
</dbReference>
<dbReference type="Proteomes" id="UP000256805">
    <property type="component" value="Unassembled WGS sequence"/>
</dbReference>
<name>A0A375IWY2_9BURK</name>
<dbReference type="AlphaFoldDB" id="A0A375IWY2"/>
<dbReference type="Gene3D" id="3.40.630.30">
    <property type="match status" value="1"/>
</dbReference>
<proteinExistence type="predicted"/>
<dbReference type="GO" id="GO:0016747">
    <property type="term" value="F:acyltransferase activity, transferring groups other than amino-acyl groups"/>
    <property type="evidence" value="ECO:0007669"/>
    <property type="project" value="InterPro"/>
</dbReference>
<evidence type="ECO:0000313" key="3">
    <source>
        <dbReference type="Proteomes" id="UP000256805"/>
    </source>
</evidence>
<accession>A0A375IWY2</accession>
<dbReference type="PROSITE" id="PS51186">
    <property type="entry name" value="GNAT"/>
    <property type="match status" value="1"/>
</dbReference>
<reference evidence="2 3" key="1">
    <citation type="submission" date="2018-01" db="EMBL/GenBank/DDBJ databases">
        <authorList>
            <person name="Gaut B.S."/>
            <person name="Morton B.R."/>
            <person name="Clegg M.T."/>
            <person name="Duvall M.R."/>
        </authorList>
    </citation>
    <scope>NUCLEOTIDE SEQUENCE [LARGE SCALE GENOMIC DNA]</scope>
    <source>
        <strain evidence="2">Cupriavidus taiwanensis cmp 52</strain>
    </source>
</reference>
<dbReference type="EMBL" id="OVTA01000008">
    <property type="protein sequence ID" value="SPR96649.1"/>
    <property type="molecule type" value="Genomic_DNA"/>
</dbReference>
<keyword evidence="2" id="KW-0808">Transferase</keyword>
<evidence type="ECO:0000259" key="1">
    <source>
        <dbReference type="PROSITE" id="PS51186"/>
    </source>
</evidence>
<sequence length="194" mass="21265">MPAIDVPGIALRPVAGTDEAFLARLYASTRDAEMDRTGWSEAQRAAFLAMQFNAQQRAYRACPDAEFQLLLRHGEAIGRLYLQHNAGSLHVIDLSLLPAHQNRGIGSGVLAAVLALAASAGKRVDLQVERHNRAQALYRRLGFRTVQDDGVYRRMVWDGACRAAHDEPVQACVKRCLLPAAPAPALPHRPNPDE</sequence>